<dbReference type="PROSITE" id="PS00211">
    <property type="entry name" value="ABC_TRANSPORTER_1"/>
    <property type="match status" value="2"/>
</dbReference>
<feature type="transmembrane region" description="Helical" evidence="9">
    <location>
        <begin position="547"/>
        <end position="570"/>
    </location>
</feature>
<feature type="transmembrane region" description="Helical" evidence="9">
    <location>
        <begin position="90"/>
        <end position="111"/>
    </location>
</feature>
<comment type="subcellular location">
    <subcellularLocation>
        <location evidence="1">Membrane</location>
        <topology evidence="1">Multi-pass membrane protein</topology>
    </subcellularLocation>
</comment>
<evidence type="ECO:0000256" key="6">
    <source>
        <dbReference type="ARBA" id="ARBA00022989"/>
    </source>
</evidence>
<feature type="domain" description="ABC transmembrane type-1" evidence="11">
    <location>
        <begin position="312"/>
        <end position="608"/>
    </location>
</feature>
<evidence type="ECO:0000259" key="10">
    <source>
        <dbReference type="PROSITE" id="PS50893"/>
    </source>
</evidence>
<protein>
    <submittedName>
        <fullName evidence="12">Uncharacterized protein</fullName>
    </submittedName>
</protein>
<dbReference type="CDD" id="cd03250">
    <property type="entry name" value="ABCC_MRP_domain1"/>
    <property type="match status" value="1"/>
</dbReference>
<feature type="compositionally biased region" description="Basic and acidic residues" evidence="8">
    <location>
        <begin position="939"/>
        <end position="952"/>
    </location>
</feature>
<proteinExistence type="predicted"/>
<feature type="transmembrane region" description="Helical" evidence="9">
    <location>
        <begin position="467"/>
        <end position="488"/>
    </location>
</feature>
<dbReference type="SUPFAM" id="SSF52540">
    <property type="entry name" value="P-loop containing nucleoside triphosphate hydrolases"/>
    <property type="match status" value="2"/>
</dbReference>
<evidence type="ECO:0000256" key="4">
    <source>
        <dbReference type="ARBA" id="ARBA00022741"/>
    </source>
</evidence>
<accession>A0A9P6G3T1</accession>
<dbReference type="GO" id="GO:0016020">
    <property type="term" value="C:membrane"/>
    <property type="evidence" value="ECO:0007669"/>
    <property type="project" value="UniProtKB-SubCell"/>
</dbReference>
<dbReference type="GO" id="GO:0005524">
    <property type="term" value="F:ATP binding"/>
    <property type="evidence" value="ECO:0007669"/>
    <property type="project" value="UniProtKB-KW"/>
</dbReference>
<feature type="domain" description="ABC transporter" evidence="10">
    <location>
        <begin position="689"/>
        <end position="925"/>
    </location>
</feature>
<feature type="transmembrane region" description="Helical" evidence="9">
    <location>
        <begin position="12"/>
        <end position="28"/>
    </location>
</feature>
<dbReference type="SMART" id="SM00382">
    <property type="entry name" value="AAA"/>
    <property type="match status" value="2"/>
</dbReference>
<feature type="transmembrane region" description="Helical" evidence="9">
    <location>
        <begin position="1260"/>
        <end position="1279"/>
    </location>
</feature>
<feature type="transmembrane region" description="Helical" evidence="9">
    <location>
        <begin position="139"/>
        <end position="158"/>
    </location>
</feature>
<dbReference type="Gene3D" id="1.20.1560.10">
    <property type="entry name" value="ABC transporter type 1, transmembrane domain"/>
    <property type="match status" value="2"/>
</dbReference>
<evidence type="ECO:0000256" key="9">
    <source>
        <dbReference type="SAM" id="Phobius"/>
    </source>
</evidence>
<keyword evidence="3 9" id="KW-0812">Transmembrane</keyword>
<evidence type="ECO:0000256" key="5">
    <source>
        <dbReference type="ARBA" id="ARBA00022840"/>
    </source>
</evidence>
<dbReference type="PANTHER" id="PTHR24223">
    <property type="entry name" value="ATP-BINDING CASSETTE SUB-FAMILY C"/>
    <property type="match status" value="1"/>
</dbReference>
<dbReference type="OrthoDB" id="6500128at2759"/>
<keyword evidence="13" id="KW-1185">Reference proteome</keyword>
<dbReference type="InterPro" id="IPR036640">
    <property type="entry name" value="ABC1_TM_sf"/>
</dbReference>
<feature type="transmembrane region" description="Helical" evidence="9">
    <location>
        <begin position="352"/>
        <end position="373"/>
    </location>
</feature>
<dbReference type="CDD" id="cd18604">
    <property type="entry name" value="ABC_6TM_VMR1_D2_like"/>
    <property type="match status" value="1"/>
</dbReference>
<dbReference type="GO" id="GO:0140359">
    <property type="term" value="F:ABC-type transporter activity"/>
    <property type="evidence" value="ECO:0007669"/>
    <property type="project" value="InterPro"/>
</dbReference>
<dbReference type="InterPro" id="IPR050173">
    <property type="entry name" value="ABC_transporter_C-like"/>
</dbReference>
<feature type="region of interest" description="Disordered" evidence="8">
    <location>
        <begin position="932"/>
        <end position="952"/>
    </location>
</feature>
<dbReference type="SUPFAM" id="SSF90123">
    <property type="entry name" value="ABC transporter transmembrane region"/>
    <property type="match status" value="2"/>
</dbReference>
<evidence type="ECO:0000259" key="11">
    <source>
        <dbReference type="PROSITE" id="PS50929"/>
    </source>
</evidence>
<dbReference type="CDD" id="cd03244">
    <property type="entry name" value="ABCC_MRP_domain2"/>
    <property type="match status" value="1"/>
</dbReference>
<feature type="transmembrane region" description="Helical" evidence="9">
    <location>
        <begin position="1071"/>
        <end position="1093"/>
    </location>
</feature>
<evidence type="ECO:0000313" key="12">
    <source>
        <dbReference type="EMBL" id="KAF9586708.1"/>
    </source>
</evidence>
<name>A0A9P6G3T1_9FUNG</name>
<feature type="transmembrane region" description="Helical" evidence="9">
    <location>
        <begin position="170"/>
        <end position="190"/>
    </location>
</feature>
<dbReference type="InterPro" id="IPR003439">
    <property type="entry name" value="ABC_transporter-like_ATP-bd"/>
</dbReference>
<feature type="transmembrane region" description="Helical" evidence="9">
    <location>
        <begin position="1173"/>
        <end position="1193"/>
    </location>
</feature>
<evidence type="ECO:0000256" key="7">
    <source>
        <dbReference type="ARBA" id="ARBA00023136"/>
    </source>
</evidence>
<dbReference type="InterPro" id="IPR027417">
    <property type="entry name" value="P-loop_NTPase"/>
</dbReference>
<dbReference type="Pfam" id="PF00005">
    <property type="entry name" value="ABC_tran"/>
    <property type="match status" value="2"/>
</dbReference>
<reference evidence="12" key="1">
    <citation type="journal article" date="2020" name="Fungal Divers.">
        <title>Resolving the Mortierellaceae phylogeny through synthesis of multi-gene phylogenetics and phylogenomics.</title>
        <authorList>
            <person name="Vandepol N."/>
            <person name="Liber J."/>
            <person name="Desiro A."/>
            <person name="Na H."/>
            <person name="Kennedy M."/>
            <person name="Barry K."/>
            <person name="Grigoriev I.V."/>
            <person name="Miller A.N."/>
            <person name="O'Donnell K."/>
            <person name="Stajich J.E."/>
            <person name="Bonito G."/>
        </authorList>
    </citation>
    <scope>NUCLEOTIDE SEQUENCE</scope>
    <source>
        <strain evidence="12">KOD1015</strain>
    </source>
</reference>
<keyword evidence="7 9" id="KW-0472">Membrane</keyword>
<dbReference type="Pfam" id="PF00664">
    <property type="entry name" value="ABC_membrane"/>
    <property type="match status" value="2"/>
</dbReference>
<feature type="transmembrane region" description="Helical" evidence="9">
    <location>
        <begin position="196"/>
        <end position="215"/>
    </location>
</feature>
<dbReference type="PANTHER" id="PTHR24223:SF356">
    <property type="entry name" value="ATP-BINDING CASSETTE TRANSPORTER ABC4"/>
    <property type="match status" value="1"/>
</dbReference>
<dbReference type="InterPro" id="IPR003593">
    <property type="entry name" value="AAA+_ATPase"/>
</dbReference>
<dbReference type="FunFam" id="3.40.50.300:FF:000997">
    <property type="entry name" value="Multidrug resistance-associated protein 1"/>
    <property type="match status" value="1"/>
</dbReference>
<evidence type="ECO:0000256" key="1">
    <source>
        <dbReference type="ARBA" id="ARBA00004141"/>
    </source>
</evidence>
<dbReference type="InterPro" id="IPR017871">
    <property type="entry name" value="ABC_transporter-like_CS"/>
</dbReference>
<evidence type="ECO:0000256" key="3">
    <source>
        <dbReference type="ARBA" id="ARBA00022692"/>
    </source>
</evidence>
<dbReference type="CDD" id="cd18596">
    <property type="entry name" value="ABC_6TM_VMR1_D1_like"/>
    <property type="match status" value="1"/>
</dbReference>
<feature type="transmembrane region" description="Helical" evidence="9">
    <location>
        <begin position="1285"/>
        <end position="1305"/>
    </location>
</feature>
<keyword evidence="2" id="KW-0813">Transport</keyword>
<dbReference type="Proteomes" id="UP000780801">
    <property type="component" value="Unassembled WGS sequence"/>
</dbReference>
<sequence length="1652" mass="183819">MSIPFETLQTALPLAYSAASALALVYLSRKPVHLDQYDALKDSVDEIEADSEPTNQPSGSGTDAVGESTTTELIQAQFQRQRAKVLYIHLARLGLTFLELGLAILTIFLVYSANNDDSNDNDPNGITDQHSLLNLLTQAVTWTYAAALTTALVLQPVAASQFWVRPQLDFLYILQVVLVSIQLFISDILTTPVSEWSLGIKLDLLVWLTGLGLLWTSLRTRSYEPWQPERKLLAGEIRRTPSAEYASSTYSQLTFAWVNPLVYLGFQRTLQDVDLPDLEVSDLSRRSIKSFKEFQRGNFTRSLLAALRWEFIIQILWAIPWSIAVNLSPFCLNRIIQYIECRECGPPTVYNYAWVFALLISSLLESIFLQAALHKGRRIYVHCTSICNAEVFAKSLRRKDIASADKPEEKTDEDSEDKEGSVNVSNLIAVDVRKLETPFSYLFYLYGYPVQFIIAGVQLYWLLGYAALVGIGFMIGSYPLPAKLYAMIMKLFKDIMNKKDERMDALNEMLSAIRIVKFFGWESKFEEKITAARNKELKRTKESFRQIILADVVWMIMPLLNIVVVLMAYTKLFNHDISASKMFTTLALFNIMRQALNILPWTIKSTMQAAVSLKRINKFLEEEELVKDTTITRLDGKAVSNGSSTPTVGFTNAAFIWPNKENAQVTKKAAKKESLFKRIKAKFTKTEPVATEPVAEPEAVQERFKLKNLNIEFPIGKLSLVVGPTGSGKSALLLALLGELERTEGDVYLPRLDYGDGLLSDRGSGIAYVAQTAWLQNTSVRNNILFGREFDQERYDAVVEGCALSTDFEILEAGDGTEVGEQGITLSGGQKQRVSLARAIYSDTRILLLDDCLSAVDTHTGKHLFQTLTGPLLQGRTIIMATHQVQLTLNSADLVVVLNKGEILGSGTPEEAVRNDWVENVNLAGPTSDIDSEVSTLDGDQRDKKAKKTDKPKVSVKLTEEEKKAEGSVSWRVYKTYLVASGGWTFWTGLIMLFLLRQVIDVGQNAWLAIWANKMTEAAGSFAIAAFKTVTPQPILESVYASFAPRDGSAYGAMTMALFGKGTPETVNVDFYLGVYISLCLLTVVVGTLTSYYSVLGGLRASQVLHEQLLHKVTRAKVRFFDTTPIGRIVNRFSSDIATIDEEMSNGLNGLFGSFVTVLGIIVIISVNMPVFMIPGTFIVIIYGFIGAVYVPVSRDLKRLNSNSRSPILNHFNEALTGLATIRAFGYEKRFLTKNLVNLDDNNRTFFLLWSTNRWLHWRVDIAGAFVAFTTGILILQSWGNIEPGWAALSLTYALMFTGTIVWVIRIYAQNEMNLNSVERVSEYMDLEEEPAGIIEGSRPPASWPHAGEIVIDHLTMRYAPDTPDVIKDVSFKINAGEKVGVVGRTGSGKSTFAISLFRFMDPVRGTITIDGIDICKIGLQDLRSNLTIIPQDPILFKGTLRSNLDPFGEREDRELWEALRRSHLIPDSRVSSVPASKRNSQEFTASSSSGAGSAESPACSVKGSTTGETETVDLSKITLDTPVKEHGSNFSQGQRQLIALARALVRQSKIIVMDEATASVDFETDQKIQTTIREEMSSATILTIAHRIRTIADFDRVLVMNAGEVAEFDKPLTLMKQEDSLFRSMCERSSEFDALLAIAEEKERKDAAGRL</sequence>
<dbReference type="PROSITE" id="PS50893">
    <property type="entry name" value="ABC_TRANSPORTER_2"/>
    <property type="match status" value="2"/>
</dbReference>
<organism evidence="12 13">
    <name type="scientific">Lunasporangiospora selenospora</name>
    <dbReference type="NCBI Taxonomy" id="979761"/>
    <lineage>
        <taxon>Eukaryota</taxon>
        <taxon>Fungi</taxon>
        <taxon>Fungi incertae sedis</taxon>
        <taxon>Mucoromycota</taxon>
        <taxon>Mortierellomycotina</taxon>
        <taxon>Mortierellomycetes</taxon>
        <taxon>Mortierellales</taxon>
        <taxon>Mortierellaceae</taxon>
        <taxon>Lunasporangiospora</taxon>
    </lineage>
</organism>
<feature type="transmembrane region" description="Helical" evidence="9">
    <location>
        <begin position="441"/>
        <end position="461"/>
    </location>
</feature>
<dbReference type="Gene3D" id="3.40.50.300">
    <property type="entry name" value="P-loop containing nucleotide triphosphate hydrolases"/>
    <property type="match status" value="2"/>
</dbReference>
<feature type="domain" description="ABC transporter" evidence="10">
    <location>
        <begin position="1350"/>
        <end position="1628"/>
    </location>
</feature>
<evidence type="ECO:0000256" key="8">
    <source>
        <dbReference type="SAM" id="MobiDB-lite"/>
    </source>
</evidence>
<feature type="region of interest" description="Disordered" evidence="8">
    <location>
        <begin position="1471"/>
        <end position="1508"/>
    </location>
</feature>
<dbReference type="PROSITE" id="PS50929">
    <property type="entry name" value="ABC_TM1F"/>
    <property type="match status" value="2"/>
</dbReference>
<feature type="domain" description="ABC transmembrane type-1" evidence="11">
    <location>
        <begin position="989"/>
        <end position="1310"/>
    </location>
</feature>
<keyword evidence="6 9" id="KW-1133">Transmembrane helix</keyword>
<feature type="transmembrane region" description="Helical" evidence="9">
    <location>
        <begin position="1148"/>
        <end position="1167"/>
    </location>
</feature>
<gene>
    <name evidence="12" type="ORF">BGW38_008631</name>
</gene>
<keyword evidence="4" id="KW-0547">Nucleotide-binding</keyword>
<dbReference type="InterPro" id="IPR011527">
    <property type="entry name" value="ABC1_TM_dom"/>
</dbReference>
<comment type="caution">
    <text evidence="12">The sequence shown here is derived from an EMBL/GenBank/DDBJ whole genome shotgun (WGS) entry which is preliminary data.</text>
</comment>
<dbReference type="GO" id="GO:0016887">
    <property type="term" value="F:ATP hydrolysis activity"/>
    <property type="evidence" value="ECO:0007669"/>
    <property type="project" value="InterPro"/>
</dbReference>
<keyword evidence="5" id="KW-0067">ATP-binding</keyword>
<feature type="compositionally biased region" description="Low complexity" evidence="8">
    <location>
        <begin position="1486"/>
        <end position="1501"/>
    </location>
</feature>
<evidence type="ECO:0000313" key="13">
    <source>
        <dbReference type="Proteomes" id="UP000780801"/>
    </source>
</evidence>
<feature type="compositionally biased region" description="Polar residues" evidence="8">
    <location>
        <begin position="1471"/>
        <end position="1485"/>
    </location>
</feature>
<dbReference type="EMBL" id="JAABOA010000006">
    <property type="protein sequence ID" value="KAF9586708.1"/>
    <property type="molecule type" value="Genomic_DNA"/>
</dbReference>
<evidence type="ECO:0000256" key="2">
    <source>
        <dbReference type="ARBA" id="ARBA00022448"/>
    </source>
</evidence>